<feature type="region of interest" description="Disordered" evidence="6">
    <location>
        <begin position="1"/>
        <end position="27"/>
    </location>
</feature>
<evidence type="ECO:0000313" key="7">
    <source>
        <dbReference type="EMBL" id="KPJ15474.1"/>
    </source>
</evidence>
<dbReference type="AlphaFoldDB" id="A0A194RDD2"/>
<keyword evidence="8" id="KW-1185">Reference proteome</keyword>
<keyword evidence="4" id="KW-0106">Calcium</keyword>
<evidence type="ECO:0000256" key="5">
    <source>
        <dbReference type="ARBA" id="ARBA00023212"/>
    </source>
</evidence>
<evidence type="ECO:0000256" key="4">
    <source>
        <dbReference type="ARBA" id="ARBA00022837"/>
    </source>
</evidence>
<reference evidence="7 8" key="1">
    <citation type="journal article" date="2015" name="Nat. Commun.">
        <title>Outbred genome sequencing and CRISPR/Cas9 gene editing in butterflies.</title>
        <authorList>
            <person name="Li X."/>
            <person name="Fan D."/>
            <person name="Zhang W."/>
            <person name="Liu G."/>
            <person name="Zhang L."/>
            <person name="Zhao L."/>
            <person name="Fang X."/>
            <person name="Chen L."/>
            <person name="Dong Y."/>
            <person name="Chen Y."/>
            <person name="Ding Y."/>
            <person name="Zhao R."/>
            <person name="Feng M."/>
            <person name="Zhu Y."/>
            <person name="Feng Y."/>
            <person name="Jiang X."/>
            <person name="Zhu D."/>
            <person name="Xiang H."/>
            <person name="Feng X."/>
            <person name="Li S."/>
            <person name="Wang J."/>
            <person name="Zhang G."/>
            <person name="Kronforst M.R."/>
            <person name="Wang W."/>
        </authorList>
    </citation>
    <scope>NUCLEOTIDE SEQUENCE [LARGE SCALE GENOMIC DNA]</scope>
    <source>
        <strain evidence="7">Ya'a_city_454_Pm</strain>
        <tissue evidence="7">Whole body</tissue>
    </source>
</reference>
<dbReference type="SMART" id="SM00150">
    <property type="entry name" value="SPEC"/>
    <property type="match status" value="1"/>
</dbReference>
<name>A0A194RDD2_PAPMA</name>
<dbReference type="InterPro" id="IPR050774">
    <property type="entry name" value="KCMF1/Dystrophin"/>
</dbReference>
<dbReference type="GO" id="GO:0005737">
    <property type="term" value="C:cytoplasm"/>
    <property type="evidence" value="ECO:0007669"/>
    <property type="project" value="UniProtKB-ARBA"/>
</dbReference>
<evidence type="ECO:0000256" key="3">
    <source>
        <dbReference type="ARBA" id="ARBA00022490"/>
    </source>
</evidence>
<dbReference type="CDD" id="cd00176">
    <property type="entry name" value="SPEC"/>
    <property type="match status" value="1"/>
</dbReference>
<gene>
    <name evidence="7" type="ORF">RR48_09403</name>
</gene>
<organism evidence="7 8">
    <name type="scientific">Papilio machaon</name>
    <name type="common">Old World swallowtail butterfly</name>
    <dbReference type="NCBI Taxonomy" id="76193"/>
    <lineage>
        <taxon>Eukaryota</taxon>
        <taxon>Metazoa</taxon>
        <taxon>Ecdysozoa</taxon>
        <taxon>Arthropoda</taxon>
        <taxon>Hexapoda</taxon>
        <taxon>Insecta</taxon>
        <taxon>Pterygota</taxon>
        <taxon>Neoptera</taxon>
        <taxon>Endopterygota</taxon>
        <taxon>Lepidoptera</taxon>
        <taxon>Glossata</taxon>
        <taxon>Ditrysia</taxon>
        <taxon>Papilionoidea</taxon>
        <taxon>Papilionidae</taxon>
        <taxon>Papilioninae</taxon>
        <taxon>Papilio</taxon>
    </lineage>
</organism>
<evidence type="ECO:0000256" key="2">
    <source>
        <dbReference type="ARBA" id="ARBA00004496"/>
    </source>
</evidence>
<dbReference type="Proteomes" id="UP000053240">
    <property type="component" value="Unassembled WGS sequence"/>
</dbReference>
<dbReference type="Pfam" id="PF00435">
    <property type="entry name" value="Spectrin"/>
    <property type="match status" value="1"/>
</dbReference>
<dbReference type="PANTHER" id="PTHR12268:SF14">
    <property type="entry name" value="DYSTROPHIN-1"/>
    <property type="match status" value="1"/>
</dbReference>
<keyword evidence="5" id="KW-0206">Cytoskeleton</keyword>
<proteinExistence type="predicted"/>
<dbReference type="Gene3D" id="1.20.58.60">
    <property type="match status" value="1"/>
</dbReference>
<evidence type="ECO:0000256" key="1">
    <source>
        <dbReference type="ARBA" id="ARBA00004413"/>
    </source>
</evidence>
<keyword evidence="3" id="KW-0963">Cytoplasm</keyword>
<accession>A0A194RDD2</accession>
<dbReference type="GO" id="GO:0045202">
    <property type="term" value="C:synapse"/>
    <property type="evidence" value="ECO:0007669"/>
    <property type="project" value="GOC"/>
</dbReference>
<dbReference type="InterPro" id="IPR002017">
    <property type="entry name" value="Spectrin_repeat"/>
</dbReference>
<dbReference type="InterPro" id="IPR018159">
    <property type="entry name" value="Spectrin/alpha-actinin"/>
</dbReference>
<dbReference type="SUPFAM" id="SSF46966">
    <property type="entry name" value="Spectrin repeat"/>
    <property type="match status" value="1"/>
</dbReference>
<sequence>MLEKPTRSPASLRGYEATTLAPPGPGRSAGGIYFDEVGKRCTNASANKTQSTVGTNFIYSLQIHLWIFLSISMSALREHWAEANARVLQRKAQLDAMLGDSQRYEARRRDADAWLTRMEARLAAMAPPGHTADVLDMQLRDQKSFHAEVHQYKHQIELFGQLTQRLIAVYRNDDTSRVKRATEAINHRYTDLNNSIVARGKALHSAVSSLQNFDRSLEKFVGWLSEAESLLDAAERDPHLLKNEAEDKLERERGTKSRGKSDAFTRIKKYWRRDNKPLLSLHNLRLYPLAMNL</sequence>
<evidence type="ECO:0000313" key="8">
    <source>
        <dbReference type="Proteomes" id="UP000053240"/>
    </source>
</evidence>
<dbReference type="GO" id="GO:0099536">
    <property type="term" value="P:synaptic signaling"/>
    <property type="evidence" value="ECO:0007669"/>
    <property type="project" value="TreeGrafter"/>
</dbReference>
<dbReference type="EMBL" id="KQ460367">
    <property type="protein sequence ID" value="KPJ15474.1"/>
    <property type="molecule type" value="Genomic_DNA"/>
</dbReference>
<dbReference type="InParanoid" id="A0A194RDD2"/>
<dbReference type="STRING" id="76193.A0A194RDD2"/>
<dbReference type="GO" id="GO:0005886">
    <property type="term" value="C:plasma membrane"/>
    <property type="evidence" value="ECO:0007669"/>
    <property type="project" value="TreeGrafter"/>
</dbReference>
<evidence type="ECO:0000256" key="6">
    <source>
        <dbReference type="SAM" id="MobiDB-lite"/>
    </source>
</evidence>
<protein>
    <submittedName>
        <fullName evidence="7">Dystrophin, isoform B</fullName>
    </submittedName>
</protein>
<comment type="subcellular location">
    <subcellularLocation>
        <location evidence="1">Cell membrane</location>
        <topology evidence="1">Peripheral membrane protein</topology>
        <orientation evidence="1">Cytoplasmic side</orientation>
    </subcellularLocation>
    <subcellularLocation>
        <location evidence="2">Cytoplasm</location>
    </subcellularLocation>
</comment>
<dbReference type="PANTHER" id="PTHR12268">
    <property type="entry name" value="E3 UBIQUITIN-PROTEIN LIGASE KCMF1"/>
    <property type="match status" value="1"/>
</dbReference>